<evidence type="ECO:0000259" key="8">
    <source>
        <dbReference type="PROSITE" id="PS50928"/>
    </source>
</evidence>
<feature type="transmembrane region" description="Helical" evidence="7">
    <location>
        <begin position="20"/>
        <end position="42"/>
    </location>
</feature>
<evidence type="ECO:0000256" key="2">
    <source>
        <dbReference type="ARBA" id="ARBA00022448"/>
    </source>
</evidence>
<keyword evidence="6 7" id="KW-0472">Membrane</keyword>
<feature type="transmembrane region" description="Helical" evidence="7">
    <location>
        <begin position="214"/>
        <end position="232"/>
    </location>
</feature>
<dbReference type="InterPro" id="IPR000515">
    <property type="entry name" value="MetI-like"/>
</dbReference>
<dbReference type="RefSeq" id="WP_133907030.1">
    <property type="nucleotide sequence ID" value="NZ_SOCP01000016.1"/>
</dbReference>
<keyword evidence="5 7" id="KW-1133">Transmembrane helix</keyword>
<keyword evidence="10" id="KW-1185">Reference proteome</keyword>
<feature type="transmembrane region" description="Helical" evidence="7">
    <location>
        <begin position="270"/>
        <end position="292"/>
    </location>
</feature>
<protein>
    <submittedName>
        <fullName evidence="9">Carbohydrate ABC transporter membrane protein 1 (CUT1 family)</fullName>
    </submittedName>
</protein>
<evidence type="ECO:0000256" key="3">
    <source>
        <dbReference type="ARBA" id="ARBA00022475"/>
    </source>
</evidence>
<evidence type="ECO:0000256" key="4">
    <source>
        <dbReference type="ARBA" id="ARBA00022692"/>
    </source>
</evidence>
<organism evidence="9 10">
    <name type="scientific">Actinophytocola oryzae</name>
    <dbReference type="NCBI Taxonomy" id="502181"/>
    <lineage>
        <taxon>Bacteria</taxon>
        <taxon>Bacillati</taxon>
        <taxon>Actinomycetota</taxon>
        <taxon>Actinomycetes</taxon>
        <taxon>Pseudonocardiales</taxon>
        <taxon>Pseudonocardiaceae</taxon>
    </lineage>
</organism>
<gene>
    <name evidence="9" type="ORF">CLV71_11655</name>
</gene>
<evidence type="ECO:0000256" key="1">
    <source>
        <dbReference type="ARBA" id="ARBA00004651"/>
    </source>
</evidence>
<feature type="transmembrane region" description="Helical" evidence="7">
    <location>
        <begin position="82"/>
        <end position="104"/>
    </location>
</feature>
<dbReference type="SUPFAM" id="SSF161098">
    <property type="entry name" value="MetI-like"/>
    <property type="match status" value="1"/>
</dbReference>
<accession>A0A4V3FRE0</accession>
<dbReference type="InterPro" id="IPR035906">
    <property type="entry name" value="MetI-like_sf"/>
</dbReference>
<evidence type="ECO:0000256" key="6">
    <source>
        <dbReference type="ARBA" id="ARBA00023136"/>
    </source>
</evidence>
<keyword evidence="3" id="KW-1003">Cell membrane</keyword>
<feature type="transmembrane region" description="Helical" evidence="7">
    <location>
        <begin position="116"/>
        <end position="135"/>
    </location>
</feature>
<keyword evidence="2 7" id="KW-0813">Transport</keyword>
<dbReference type="Gene3D" id="1.10.3720.10">
    <property type="entry name" value="MetI-like"/>
    <property type="match status" value="1"/>
</dbReference>
<evidence type="ECO:0000313" key="10">
    <source>
        <dbReference type="Proteomes" id="UP000294927"/>
    </source>
</evidence>
<keyword evidence="4 7" id="KW-0812">Transmembrane</keyword>
<name>A0A4V3FRE0_9PSEU</name>
<evidence type="ECO:0000256" key="7">
    <source>
        <dbReference type="RuleBase" id="RU363032"/>
    </source>
</evidence>
<evidence type="ECO:0000256" key="5">
    <source>
        <dbReference type="ARBA" id="ARBA00022989"/>
    </source>
</evidence>
<sequence>MFTSQRGKARDREGRRLGNLLMVLPAAVLALVIFGPLVYSVVLSLDKWRLTQVNRPKPFVGLDNYTTLFTDPKVLEAVGNTLLYVVGSVGVELVLGFVIATALFDITKGRKLANTLILLPMIIAPVITALIWRYLLDPQFGLVSQVLALFGHHGGVDFLGSSSLALPSLMVVDIWQWTPFVILVLHAGMLGIAEEQFEAAHVDGAGRLRIVRSIVLPALVPQILLILLFRTMDTYRVFDTVFVLTRGGPGGATETIGLYTYRTGFSFFDMGYAMTLSVFILVTVAIISGFYIRLLRRRSVFA</sequence>
<dbReference type="GO" id="GO:0005886">
    <property type="term" value="C:plasma membrane"/>
    <property type="evidence" value="ECO:0007669"/>
    <property type="project" value="UniProtKB-SubCell"/>
</dbReference>
<dbReference type="EMBL" id="SOCP01000016">
    <property type="protein sequence ID" value="TDV43121.1"/>
    <property type="molecule type" value="Genomic_DNA"/>
</dbReference>
<dbReference type="AlphaFoldDB" id="A0A4V3FRE0"/>
<dbReference type="PANTHER" id="PTHR43005">
    <property type="entry name" value="BLR7065 PROTEIN"/>
    <property type="match status" value="1"/>
</dbReference>
<dbReference type="CDD" id="cd06261">
    <property type="entry name" value="TM_PBP2"/>
    <property type="match status" value="1"/>
</dbReference>
<feature type="transmembrane region" description="Helical" evidence="7">
    <location>
        <begin position="174"/>
        <end position="193"/>
    </location>
</feature>
<feature type="domain" description="ABC transmembrane type-1" evidence="8">
    <location>
        <begin position="78"/>
        <end position="291"/>
    </location>
</feature>
<reference evidence="9 10" key="1">
    <citation type="submission" date="2019-03" db="EMBL/GenBank/DDBJ databases">
        <title>Genomic Encyclopedia of Archaeal and Bacterial Type Strains, Phase II (KMG-II): from individual species to whole genera.</title>
        <authorList>
            <person name="Goeker M."/>
        </authorList>
    </citation>
    <scope>NUCLEOTIDE SEQUENCE [LARGE SCALE GENOMIC DNA]</scope>
    <source>
        <strain evidence="9 10">DSM 45499</strain>
    </source>
</reference>
<dbReference type="Pfam" id="PF00528">
    <property type="entry name" value="BPD_transp_1"/>
    <property type="match status" value="1"/>
</dbReference>
<comment type="subcellular location">
    <subcellularLocation>
        <location evidence="1 7">Cell membrane</location>
        <topology evidence="1 7">Multi-pass membrane protein</topology>
    </subcellularLocation>
</comment>
<dbReference type="GO" id="GO:0055085">
    <property type="term" value="P:transmembrane transport"/>
    <property type="evidence" value="ECO:0007669"/>
    <property type="project" value="InterPro"/>
</dbReference>
<dbReference type="PROSITE" id="PS50928">
    <property type="entry name" value="ABC_TM1"/>
    <property type="match status" value="1"/>
</dbReference>
<dbReference type="Proteomes" id="UP000294927">
    <property type="component" value="Unassembled WGS sequence"/>
</dbReference>
<dbReference type="PANTHER" id="PTHR43005:SF1">
    <property type="entry name" value="SPERMIDINE_PUTRESCINE TRANSPORT SYSTEM PERMEASE PROTEIN"/>
    <property type="match status" value="1"/>
</dbReference>
<proteinExistence type="inferred from homology"/>
<comment type="caution">
    <text evidence="9">The sequence shown here is derived from an EMBL/GenBank/DDBJ whole genome shotgun (WGS) entry which is preliminary data.</text>
</comment>
<dbReference type="OrthoDB" id="34224at2"/>
<evidence type="ECO:0000313" key="9">
    <source>
        <dbReference type="EMBL" id="TDV43121.1"/>
    </source>
</evidence>
<comment type="similarity">
    <text evidence="7">Belongs to the binding-protein-dependent transport system permease family.</text>
</comment>